<evidence type="ECO:0000256" key="1">
    <source>
        <dbReference type="SAM" id="SignalP"/>
    </source>
</evidence>
<gene>
    <name evidence="2" type="ORF">FRZ67_01375</name>
</gene>
<evidence type="ECO:0000313" key="2">
    <source>
        <dbReference type="EMBL" id="QEC66019.1"/>
    </source>
</evidence>
<evidence type="ECO:0000313" key="3">
    <source>
        <dbReference type="Proteomes" id="UP000321533"/>
    </source>
</evidence>
<protein>
    <recommendedName>
        <fullName evidence="4">DUF3575 domain-containing protein</fullName>
    </recommendedName>
</protein>
<dbReference type="Proteomes" id="UP000321533">
    <property type="component" value="Chromosome"/>
</dbReference>
<organism evidence="2 3">
    <name type="scientific">Panacibacter ginsenosidivorans</name>
    <dbReference type="NCBI Taxonomy" id="1813871"/>
    <lineage>
        <taxon>Bacteria</taxon>
        <taxon>Pseudomonadati</taxon>
        <taxon>Bacteroidota</taxon>
        <taxon>Chitinophagia</taxon>
        <taxon>Chitinophagales</taxon>
        <taxon>Chitinophagaceae</taxon>
        <taxon>Panacibacter</taxon>
    </lineage>
</organism>
<feature type="signal peptide" evidence="1">
    <location>
        <begin position="1"/>
        <end position="19"/>
    </location>
</feature>
<feature type="chain" id="PRO_5022918486" description="DUF3575 domain-containing protein" evidence="1">
    <location>
        <begin position="20"/>
        <end position="154"/>
    </location>
</feature>
<keyword evidence="1" id="KW-0732">Signal</keyword>
<accession>A0A5B8V4B2</accession>
<dbReference type="AlphaFoldDB" id="A0A5B8V4B2"/>
<dbReference type="RefSeq" id="WP_147187819.1">
    <property type="nucleotide sequence ID" value="NZ_CP042435.1"/>
</dbReference>
<dbReference type="OrthoDB" id="978645at2"/>
<sequence length="154" mass="17188">MRKFLILLIALCSTAIVNAQSTYSRAIGVKVPGGFSATYKQFLTETNNVEAQLTLWNKGYRASALYEFNFYSFKNVEGLAWFVGPGVHIGFWKDNYQKDYNSRADFGVDGIIGFDYKFKDIPVNVSVDWQPAVTLVGSAGFTPSYGGIAVRYTF</sequence>
<proteinExistence type="predicted"/>
<dbReference type="KEGG" id="pgin:FRZ67_01375"/>
<name>A0A5B8V4B2_9BACT</name>
<dbReference type="EMBL" id="CP042435">
    <property type="protein sequence ID" value="QEC66019.1"/>
    <property type="molecule type" value="Genomic_DNA"/>
</dbReference>
<keyword evidence="3" id="KW-1185">Reference proteome</keyword>
<evidence type="ECO:0008006" key="4">
    <source>
        <dbReference type="Google" id="ProtNLM"/>
    </source>
</evidence>
<reference evidence="2 3" key="1">
    <citation type="journal article" date="2016" name="Int. J. Syst. Evol. Microbiol.">
        <title>Panacibacter ginsenosidivorans gen. nov., sp. nov., with ginsenoside converting activity isolated from soil of a ginseng field.</title>
        <authorList>
            <person name="Siddiqi M.Z."/>
            <person name="Muhammad Shafi S."/>
            <person name="Choi K.D."/>
            <person name="Im W.T."/>
        </authorList>
    </citation>
    <scope>NUCLEOTIDE SEQUENCE [LARGE SCALE GENOMIC DNA]</scope>
    <source>
        <strain evidence="2 3">Gsoil1550</strain>
    </source>
</reference>